<evidence type="ECO:0000256" key="3">
    <source>
        <dbReference type="ARBA" id="ARBA00023242"/>
    </source>
</evidence>
<dbReference type="InterPro" id="IPR017930">
    <property type="entry name" value="Myb_dom"/>
</dbReference>
<reference evidence="6" key="1">
    <citation type="submission" date="2022-03" db="EMBL/GenBank/DDBJ databases">
        <title>A functionally conserved STORR gene fusion in Papaver species that diverged 16.8 million years ago.</title>
        <authorList>
            <person name="Catania T."/>
        </authorList>
    </citation>
    <scope>NUCLEOTIDE SEQUENCE</scope>
    <source>
        <strain evidence="6">S-191538</strain>
    </source>
</reference>
<evidence type="ECO:0000259" key="5">
    <source>
        <dbReference type="PROSITE" id="PS51294"/>
    </source>
</evidence>
<accession>A0AA41S068</accession>
<dbReference type="FunFam" id="1.10.10.60:FF:000002">
    <property type="entry name" value="Myb family transcription factor"/>
    <property type="match status" value="1"/>
</dbReference>
<evidence type="ECO:0000313" key="6">
    <source>
        <dbReference type="EMBL" id="MCL7023833.1"/>
    </source>
</evidence>
<dbReference type="PANTHER" id="PTHR31314">
    <property type="entry name" value="MYB FAMILY TRANSCRIPTION FACTOR PHL7-LIKE"/>
    <property type="match status" value="1"/>
</dbReference>
<comment type="caution">
    <text evidence="6">The sequence shown here is derived from an EMBL/GenBank/DDBJ whole genome shotgun (WGS) entry which is preliminary data.</text>
</comment>
<dbReference type="SUPFAM" id="SSF46689">
    <property type="entry name" value="Homeodomain-like"/>
    <property type="match status" value="1"/>
</dbReference>
<dbReference type="InterPro" id="IPR009057">
    <property type="entry name" value="Homeodomain-like_sf"/>
</dbReference>
<dbReference type="GO" id="GO:0003700">
    <property type="term" value="F:DNA-binding transcription factor activity"/>
    <property type="evidence" value="ECO:0007669"/>
    <property type="project" value="InterPro"/>
</dbReference>
<organism evidence="6 7">
    <name type="scientific">Papaver nudicaule</name>
    <name type="common">Iceland poppy</name>
    <dbReference type="NCBI Taxonomy" id="74823"/>
    <lineage>
        <taxon>Eukaryota</taxon>
        <taxon>Viridiplantae</taxon>
        <taxon>Streptophyta</taxon>
        <taxon>Embryophyta</taxon>
        <taxon>Tracheophyta</taxon>
        <taxon>Spermatophyta</taxon>
        <taxon>Magnoliopsida</taxon>
        <taxon>Ranunculales</taxon>
        <taxon>Papaveraceae</taxon>
        <taxon>Papaveroideae</taxon>
        <taxon>Papaver</taxon>
    </lineage>
</organism>
<dbReference type="InterPro" id="IPR001005">
    <property type="entry name" value="SANT/Myb"/>
</dbReference>
<feature type="region of interest" description="Disordered" evidence="4">
    <location>
        <begin position="128"/>
        <end position="163"/>
    </location>
</feature>
<gene>
    <name evidence="6" type="ORF">MKW94_016213</name>
</gene>
<keyword evidence="7" id="KW-1185">Reference proteome</keyword>
<dbReference type="InterPro" id="IPR006447">
    <property type="entry name" value="Myb_dom_plants"/>
</dbReference>
<feature type="compositionally biased region" description="Basic and acidic residues" evidence="4">
    <location>
        <begin position="129"/>
        <end position="143"/>
    </location>
</feature>
<evidence type="ECO:0000256" key="1">
    <source>
        <dbReference type="ARBA" id="ARBA00023015"/>
    </source>
</evidence>
<keyword evidence="1" id="KW-0805">Transcription regulation</keyword>
<protein>
    <recommendedName>
        <fullName evidence="5">HTH myb-type domain-containing protein</fullName>
    </recommendedName>
</protein>
<dbReference type="EMBL" id="JAJJMA010027054">
    <property type="protein sequence ID" value="MCL7023833.1"/>
    <property type="molecule type" value="Genomic_DNA"/>
</dbReference>
<dbReference type="GO" id="GO:0003677">
    <property type="term" value="F:DNA binding"/>
    <property type="evidence" value="ECO:0007669"/>
    <property type="project" value="InterPro"/>
</dbReference>
<dbReference type="InterPro" id="IPR046955">
    <property type="entry name" value="PHR1-like"/>
</dbReference>
<dbReference type="AlphaFoldDB" id="A0AA41S068"/>
<dbReference type="PANTHER" id="PTHR31314:SF84">
    <property type="entry name" value="HOMEODOMAIN-LIKE SUPERFAMILY PROTEIN-RELATED"/>
    <property type="match status" value="1"/>
</dbReference>
<dbReference type="Pfam" id="PF00249">
    <property type="entry name" value="Myb_DNA-binding"/>
    <property type="match status" value="1"/>
</dbReference>
<feature type="domain" description="HTH myb-type" evidence="5">
    <location>
        <begin position="57"/>
        <end position="117"/>
    </location>
</feature>
<name>A0AA41S068_PAPNU</name>
<sequence length="327" mass="37261">MEEICEITLNLKRPPSSPLDLRLEPPDPTDSEFGLQRLENIVPENSWISRTVRPYVRSKVPRLRWTPDLHDVFLHAVHRLGGEEKATPKLVLETMDVRGLTISHVKSHLQMYRSMKQEQMIQEAARAAKKNDRINKKTEEPTHHNRQLHPRHPQGNFEEKNKVGWTGKQKDIIAYHHQHKYDQGHASNNNHEEDGSIGVTSECQIRKPKSYIICTGLLKSCSPQESGYEMHKEIEMHKELPTEYTANERMVPSLKYSKEPLKSYAAVAADSQIEVVDSSLSLSLFRNASKPLKLKDDDYCTNLTSCTTTDHGFGLSLDITSSSSTLS</sequence>
<keyword evidence="2" id="KW-0804">Transcription</keyword>
<dbReference type="Proteomes" id="UP001177140">
    <property type="component" value="Unassembled WGS sequence"/>
</dbReference>
<evidence type="ECO:0000313" key="7">
    <source>
        <dbReference type="Proteomes" id="UP001177140"/>
    </source>
</evidence>
<dbReference type="PROSITE" id="PS51294">
    <property type="entry name" value="HTH_MYB"/>
    <property type="match status" value="1"/>
</dbReference>
<proteinExistence type="predicted"/>
<keyword evidence="3" id="KW-0539">Nucleus</keyword>
<dbReference type="NCBIfam" id="TIGR01557">
    <property type="entry name" value="myb_SHAQKYF"/>
    <property type="match status" value="1"/>
</dbReference>
<dbReference type="Gene3D" id="1.10.10.60">
    <property type="entry name" value="Homeodomain-like"/>
    <property type="match status" value="1"/>
</dbReference>
<evidence type="ECO:0000256" key="4">
    <source>
        <dbReference type="SAM" id="MobiDB-lite"/>
    </source>
</evidence>
<evidence type="ECO:0000256" key="2">
    <source>
        <dbReference type="ARBA" id="ARBA00023163"/>
    </source>
</evidence>